<feature type="transmembrane region" description="Helical" evidence="1">
    <location>
        <begin position="6"/>
        <end position="36"/>
    </location>
</feature>
<comment type="caution">
    <text evidence="2">The sequence shown here is derived from an EMBL/GenBank/DDBJ whole genome shotgun (WGS) entry which is preliminary data.</text>
</comment>
<accession>A0ABW3ZS69</accession>
<keyword evidence="1" id="KW-0812">Transmembrane</keyword>
<evidence type="ECO:0000313" key="2">
    <source>
        <dbReference type="EMBL" id="MFD1361109.1"/>
    </source>
</evidence>
<evidence type="ECO:0000256" key="1">
    <source>
        <dbReference type="SAM" id="Phobius"/>
    </source>
</evidence>
<name>A0ABW3ZS69_9BACI</name>
<dbReference type="Proteomes" id="UP001597178">
    <property type="component" value="Unassembled WGS sequence"/>
</dbReference>
<reference evidence="3" key="1">
    <citation type="journal article" date="2019" name="Int. J. Syst. Evol. Microbiol.">
        <title>The Global Catalogue of Microorganisms (GCM) 10K type strain sequencing project: providing services to taxonomists for standard genome sequencing and annotation.</title>
        <authorList>
            <consortium name="The Broad Institute Genomics Platform"/>
            <consortium name="The Broad Institute Genome Sequencing Center for Infectious Disease"/>
            <person name="Wu L."/>
            <person name="Ma J."/>
        </authorList>
    </citation>
    <scope>NUCLEOTIDE SEQUENCE [LARGE SCALE GENOMIC DNA]</scope>
    <source>
        <strain evidence="3">CCUG 54822</strain>
    </source>
</reference>
<dbReference type="EMBL" id="JBHTNH010000006">
    <property type="protein sequence ID" value="MFD1361109.1"/>
    <property type="molecule type" value="Genomic_DNA"/>
</dbReference>
<protein>
    <submittedName>
        <fullName evidence="2">Uncharacterized protein</fullName>
    </submittedName>
</protein>
<keyword evidence="3" id="KW-1185">Reference proteome</keyword>
<evidence type="ECO:0000313" key="3">
    <source>
        <dbReference type="Proteomes" id="UP001597178"/>
    </source>
</evidence>
<keyword evidence="1" id="KW-0472">Membrane</keyword>
<organism evidence="2 3">
    <name type="scientific">Lentibacillus salinarum</name>
    <dbReference type="NCBI Taxonomy" id="446820"/>
    <lineage>
        <taxon>Bacteria</taxon>
        <taxon>Bacillati</taxon>
        <taxon>Bacillota</taxon>
        <taxon>Bacilli</taxon>
        <taxon>Bacillales</taxon>
        <taxon>Bacillaceae</taxon>
        <taxon>Lentibacillus</taxon>
    </lineage>
</organism>
<keyword evidence="1" id="KW-1133">Transmembrane helix</keyword>
<gene>
    <name evidence="2" type="ORF">ACFQ4A_05415</name>
</gene>
<sequence length="51" mass="5542">MGSWLILISGVSIFVSNSLFGVLPALLLVPAGLELYANRKNSKKRLGNINR</sequence>
<proteinExistence type="predicted"/>